<evidence type="ECO:0000259" key="2">
    <source>
        <dbReference type="PROSITE" id="PS51387"/>
    </source>
</evidence>
<dbReference type="Pfam" id="PF01565">
    <property type="entry name" value="FAD_binding_4"/>
    <property type="match status" value="1"/>
</dbReference>
<feature type="domain" description="FAD-binding PCMH-type" evidence="2">
    <location>
        <begin position="12"/>
        <end position="184"/>
    </location>
</feature>
<dbReference type="InterPro" id="IPR016166">
    <property type="entry name" value="FAD-bd_PCMH"/>
</dbReference>
<name>A0A1G6GLR5_9BURK</name>
<gene>
    <name evidence="3" type="ORF">SAMN05421548_1016</name>
</gene>
<dbReference type="PANTHER" id="PTHR43762">
    <property type="entry name" value="L-GULONOLACTONE OXIDASE"/>
    <property type="match status" value="1"/>
</dbReference>
<dbReference type="InterPro" id="IPR016169">
    <property type="entry name" value="FAD-bd_PCMH_sub2"/>
</dbReference>
<sequence length="439" mass="48888">MSISKLSSWGHYPYAPQTGREPVWRERVQPALREAGERFGTTLPFGNGRSYGDSCLAATDHVLMLRGLDRFIAADWKTGVLRAEAGVTLGAVLALVVPRGWMLPVTPGTQFVTLGGAVANDVHGKNHHVRGTFGRHVRRFSLLRSDREPLECAPEENADLYRATIGGLGLTGIVEWVELQLMPVASSRLVTQTIAFGNLDEFLSLSREYDARHEYGVAWIDCLGRGASLGRGIYVSADHAADRCFDMPRRRRRRVPFAPPWSPVNRYTLKLFNEFYYRRAAAKAGPAVVNCASYFYPLDSIENWNRLYGRRGFQQYQFVVPDATARDALHAFLDAIAATHAGSFLAVLKRCGPLASPGLLSFPMQGISLALDFPQHDTRSATLFARLDAIVREAGGRQYPAKDAHMSGADFRAAYPAWQALEQLRDPALMSRFWQRTTR</sequence>
<organism evidence="3 4">
    <name type="scientific">Paraburkholderia lycopersici</name>
    <dbReference type="NCBI Taxonomy" id="416944"/>
    <lineage>
        <taxon>Bacteria</taxon>
        <taxon>Pseudomonadati</taxon>
        <taxon>Pseudomonadota</taxon>
        <taxon>Betaproteobacteria</taxon>
        <taxon>Burkholderiales</taxon>
        <taxon>Burkholderiaceae</taxon>
        <taxon>Paraburkholderia</taxon>
    </lineage>
</organism>
<keyword evidence="1" id="KW-0274">FAD</keyword>
<evidence type="ECO:0000313" key="4">
    <source>
        <dbReference type="Proteomes" id="UP000198908"/>
    </source>
</evidence>
<dbReference type="STRING" id="416944.SAMN05421548_1016"/>
<dbReference type="InterPro" id="IPR006094">
    <property type="entry name" value="Oxid_FAD_bind_N"/>
</dbReference>
<keyword evidence="4" id="KW-1185">Reference proteome</keyword>
<dbReference type="Proteomes" id="UP000198908">
    <property type="component" value="Unassembled WGS sequence"/>
</dbReference>
<protein>
    <submittedName>
        <fullName evidence="3">FAD/FMN-containing dehydrogenase</fullName>
    </submittedName>
</protein>
<accession>A0A1G6GLR5</accession>
<dbReference type="SUPFAM" id="SSF56176">
    <property type="entry name" value="FAD-binding/transporter-associated domain-like"/>
    <property type="match status" value="1"/>
</dbReference>
<dbReference type="PROSITE" id="PS51387">
    <property type="entry name" value="FAD_PCMH"/>
    <property type="match status" value="1"/>
</dbReference>
<reference evidence="4" key="1">
    <citation type="submission" date="2016-09" db="EMBL/GenBank/DDBJ databases">
        <authorList>
            <person name="Varghese N."/>
            <person name="Submissions S."/>
        </authorList>
    </citation>
    <scope>NUCLEOTIDE SEQUENCE [LARGE SCALE GENOMIC DNA]</scope>
    <source>
        <strain evidence="4">TNe-862</strain>
    </source>
</reference>
<dbReference type="OrthoDB" id="143770at2"/>
<dbReference type="InterPro" id="IPR010031">
    <property type="entry name" value="FAD_lactone_oxidase-like"/>
</dbReference>
<dbReference type="PANTHER" id="PTHR43762:SF1">
    <property type="entry name" value="D-ARABINONO-1,4-LACTONE OXIDASE"/>
    <property type="match status" value="1"/>
</dbReference>
<dbReference type="AlphaFoldDB" id="A0A1G6GLR5"/>
<dbReference type="GO" id="GO:0071949">
    <property type="term" value="F:FAD binding"/>
    <property type="evidence" value="ECO:0007669"/>
    <property type="project" value="InterPro"/>
</dbReference>
<dbReference type="EMBL" id="FMYQ01000001">
    <property type="protein sequence ID" value="SDB82116.1"/>
    <property type="molecule type" value="Genomic_DNA"/>
</dbReference>
<evidence type="ECO:0000313" key="3">
    <source>
        <dbReference type="EMBL" id="SDB82116.1"/>
    </source>
</evidence>
<dbReference type="GO" id="GO:0016899">
    <property type="term" value="F:oxidoreductase activity, acting on the CH-OH group of donors, oxygen as acceptor"/>
    <property type="evidence" value="ECO:0007669"/>
    <property type="project" value="InterPro"/>
</dbReference>
<dbReference type="RefSeq" id="WP_091992848.1">
    <property type="nucleotide sequence ID" value="NZ_FMYQ01000001.1"/>
</dbReference>
<keyword evidence="1" id="KW-0285">Flavoprotein</keyword>
<dbReference type="Gene3D" id="3.30.465.10">
    <property type="match status" value="1"/>
</dbReference>
<dbReference type="InterPro" id="IPR036318">
    <property type="entry name" value="FAD-bd_PCMH-like_sf"/>
</dbReference>
<evidence type="ECO:0000256" key="1">
    <source>
        <dbReference type="ARBA" id="ARBA00022827"/>
    </source>
</evidence>
<proteinExistence type="predicted"/>